<proteinExistence type="predicted"/>
<evidence type="ECO:0000313" key="2">
    <source>
        <dbReference type="Proteomes" id="UP001060215"/>
    </source>
</evidence>
<protein>
    <submittedName>
        <fullName evidence="1">Uncharacterized protein</fullName>
    </submittedName>
</protein>
<organism evidence="1 2">
    <name type="scientific">Camellia lanceoleosa</name>
    <dbReference type="NCBI Taxonomy" id="1840588"/>
    <lineage>
        <taxon>Eukaryota</taxon>
        <taxon>Viridiplantae</taxon>
        <taxon>Streptophyta</taxon>
        <taxon>Embryophyta</taxon>
        <taxon>Tracheophyta</taxon>
        <taxon>Spermatophyta</taxon>
        <taxon>Magnoliopsida</taxon>
        <taxon>eudicotyledons</taxon>
        <taxon>Gunneridae</taxon>
        <taxon>Pentapetalae</taxon>
        <taxon>asterids</taxon>
        <taxon>Ericales</taxon>
        <taxon>Theaceae</taxon>
        <taxon>Camellia</taxon>
    </lineage>
</organism>
<dbReference type="Proteomes" id="UP001060215">
    <property type="component" value="Chromosome 4"/>
</dbReference>
<evidence type="ECO:0000313" key="1">
    <source>
        <dbReference type="EMBL" id="KAI8013835.1"/>
    </source>
</evidence>
<name>A0ACC0HKW4_9ERIC</name>
<dbReference type="EMBL" id="CM045761">
    <property type="protein sequence ID" value="KAI8013835.1"/>
    <property type="molecule type" value="Genomic_DNA"/>
</dbReference>
<sequence>MFPSSPIVFNTKQINNNKHVPVCQHSQARTRPQQTALFSSHRKAKLEISKGIVKQDLLGILVNVNLILSSNGLAIGLVILPSYFFCGYN</sequence>
<reference evidence="1 2" key="1">
    <citation type="journal article" date="2022" name="Plant J.">
        <title>Chromosome-level genome of Camellia lanceoleosa provides a valuable resource for understanding genome evolution and self-incompatibility.</title>
        <authorList>
            <person name="Gong W."/>
            <person name="Xiao S."/>
            <person name="Wang L."/>
            <person name="Liao Z."/>
            <person name="Chang Y."/>
            <person name="Mo W."/>
            <person name="Hu G."/>
            <person name="Li W."/>
            <person name="Zhao G."/>
            <person name="Zhu H."/>
            <person name="Hu X."/>
            <person name="Ji K."/>
            <person name="Xiang X."/>
            <person name="Song Q."/>
            <person name="Yuan D."/>
            <person name="Jin S."/>
            <person name="Zhang L."/>
        </authorList>
    </citation>
    <scope>NUCLEOTIDE SEQUENCE [LARGE SCALE GENOMIC DNA]</scope>
    <source>
        <strain evidence="1">SQ_2022a</strain>
    </source>
</reference>
<accession>A0ACC0HKW4</accession>
<gene>
    <name evidence="1" type="ORF">LOK49_LG05G03141</name>
</gene>
<keyword evidence="2" id="KW-1185">Reference proteome</keyword>
<comment type="caution">
    <text evidence="1">The sequence shown here is derived from an EMBL/GenBank/DDBJ whole genome shotgun (WGS) entry which is preliminary data.</text>
</comment>